<dbReference type="RefSeq" id="WP_187776658.1">
    <property type="nucleotide sequence ID" value="NZ_JACTUZ010000001.1"/>
</dbReference>
<gene>
    <name evidence="1" type="ORF">IBL25_00895</name>
</gene>
<organism evidence="1 2">
    <name type="scientific">Pseudoroseomonas ludipueritiae</name>
    <dbReference type="NCBI Taxonomy" id="198093"/>
    <lineage>
        <taxon>Bacteria</taxon>
        <taxon>Pseudomonadati</taxon>
        <taxon>Pseudomonadota</taxon>
        <taxon>Alphaproteobacteria</taxon>
        <taxon>Acetobacterales</taxon>
        <taxon>Acetobacteraceae</taxon>
        <taxon>Pseudoroseomonas</taxon>
    </lineage>
</organism>
<sequence length="56" mass="5954">MEGQSPARGRKKYGKFAIPMNLNQECVNARGCLLQTFGKDGEKPAATAESGQAALL</sequence>
<comment type="caution">
    <text evidence="1">The sequence shown here is derived from an EMBL/GenBank/DDBJ whole genome shotgun (WGS) entry which is preliminary data.</text>
</comment>
<keyword evidence="2" id="KW-1185">Reference proteome</keyword>
<evidence type="ECO:0000313" key="2">
    <source>
        <dbReference type="Proteomes" id="UP000603940"/>
    </source>
</evidence>
<name>A0ABR7R1B8_9PROT</name>
<reference evidence="1 2" key="1">
    <citation type="journal article" date="2009" name="Int. J. Syst. Evol. Microbiol.">
        <title>Transfer of Teichococcus ludipueritiae and Muricoccus roseus to the genus Roseomonas, as Roseomonas ludipueritiae comb. nov. and Roseomonas rosea comb. nov., respectively, and emended description of the genus Roseomonas.</title>
        <authorList>
            <person name="Sanchez-Porro C."/>
            <person name="Gallego V."/>
            <person name="Busse H.J."/>
            <person name="Kampfer P."/>
            <person name="Ventosa A."/>
        </authorList>
    </citation>
    <scope>NUCLEOTIDE SEQUENCE [LARGE SCALE GENOMIC DNA]</scope>
    <source>
        <strain evidence="1 2">DSM 14915</strain>
    </source>
</reference>
<protein>
    <submittedName>
        <fullName evidence="1">Uncharacterized protein</fullName>
    </submittedName>
</protein>
<accession>A0ABR7R1B8</accession>
<dbReference type="Proteomes" id="UP000603940">
    <property type="component" value="Unassembled WGS sequence"/>
</dbReference>
<evidence type="ECO:0000313" key="1">
    <source>
        <dbReference type="EMBL" id="MBC9175499.1"/>
    </source>
</evidence>
<dbReference type="EMBL" id="JACTUZ010000001">
    <property type="protein sequence ID" value="MBC9175499.1"/>
    <property type="molecule type" value="Genomic_DNA"/>
</dbReference>
<proteinExistence type="predicted"/>